<reference evidence="1 2" key="1">
    <citation type="journal article" name="Nat. Commun.">
        <title>Undinarchaeota illuminate DPANN phylogeny and the impact of gene transfer on archaeal evolution.</title>
        <authorList>
            <person name="Dombrowski N."/>
            <person name="Williams T.A."/>
            <person name="Sun J."/>
            <person name="Woodcroft B.J."/>
            <person name="Lee J.H."/>
            <person name="Minh B.Q."/>
            <person name="Rinke C."/>
            <person name="Spang A."/>
        </authorList>
    </citation>
    <scope>NUCLEOTIDE SEQUENCE [LARGE SCALE GENOMIC DNA]</scope>
    <source>
        <strain evidence="1">MAG_bin1129</strain>
    </source>
</reference>
<gene>
    <name evidence="1" type="ORF">H1016_00540</name>
</gene>
<dbReference type="EMBL" id="DVAB01000006">
    <property type="protein sequence ID" value="HIK00011.1"/>
    <property type="molecule type" value="Genomic_DNA"/>
</dbReference>
<evidence type="ECO:0000313" key="2">
    <source>
        <dbReference type="Proteomes" id="UP000646946"/>
    </source>
</evidence>
<keyword evidence="2" id="KW-1185">Reference proteome</keyword>
<comment type="caution">
    <text evidence="1">The sequence shown here is derived from an EMBL/GenBank/DDBJ whole genome shotgun (WGS) entry which is preliminary data.</text>
</comment>
<evidence type="ECO:0000313" key="1">
    <source>
        <dbReference type="EMBL" id="HIK00011.1"/>
    </source>
</evidence>
<name>A0A832V0T6_9ARCH</name>
<organism evidence="1 2">
    <name type="scientific">Candidatus Naiadarchaeum limnaeum</name>
    <dbReference type="NCBI Taxonomy" id="2756139"/>
    <lineage>
        <taxon>Archaea</taxon>
        <taxon>Candidatus Undinarchaeota</taxon>
        <taxon>Candidatus Undinarchaeia</taxon>
        <taxon>Candidatus Naiadarchaeales</taxon>
        <taxon>Candidatus Naiadarchaeaceae</taxon>
        <taxon>Candidatus Naiadarchaeum</taxon>
    </lineage>
</organism>
<sequence length="166" mass="19104">MRKRFWALNIFRRRIVRIGVGGWGKGYAPQILHTEFVIECVVLVLYSPTQKFGAMGHIKYGLGGTRAGLEKALKWFQKEKIPLSEVRAYIYYNANWMVRLKLAIKPTIKILKDFLSRNGITPNAPYGHSQYIPLVVDFDLKKGEPSFSKDTSNFALKALRLDHLFE</sequence>
<accession>A0A832V0T6</accession>
<proteinExistence type="predicted"/>
<dbReference type="AlphaFoldDB" id="A0A832V0T6"/>
<dbReference type="Proteomes" id="UP000646946">
    <property type="component" value="Unassembled WGS sequence"/>
</dbReference>
<protein>
    <submittedName>
        <fullName evidence="1">Uncharacterized protein</fullName>
    </submittedName>
</protein>